<dbReference type="Proteomes" id="UP000070412">
    <property type="component" value="Unassembled WGS sequence"/>
</dbReference>
<evidence type="ECO:0000256" key="2">
    <source>
        <dbReference type="ARBA" id="ARBA00004496"/>
    </source>
</evidence>
<gene>
    <name evidence="11" type="ORF">SSS_4215</name>
</gene>
<dbReference type="PANTHER" id="PTHR10012">
    <property type="entry name" value="SERINE/THREONINE-PROTEIN PHOSPHATASE 2A REGULATORY SUBUNIT B"/>
    <property type="match status" value="1"/>
</dbReference>
<evidence type="ECO:0000256" key="8">
    <source>
        <dbReference type="ARBA" id="ARBA00044786"/>
    </source>
</evidence>
<evidence type="ECO:0000256" key="4">
    <source>
        <dbReference type="ARBA" id="ARBA00013194"/>
    </source>
</evidence>
<dbReference type="PANTHER" id="PTHR10012:SF0">
    <property type="entry name" value="SERINE_THREONINE-PROTEIN PHOSPHATASE 2A ACTIVATOR"/>
    <property type="match status" value="1"/>
</dbReference>
<dbReference type="GO" id="GO:0006914">
    <property type="term" value="P:autophagy"/>
    <property type="evidence" value="ECO:0007669"/>
    <property type="project" value="UniProtKB-KW"/>
</dbReference>
<dbReference type="InterPro" id="IPR037218">
    <property type="entry name" value="PTPA_sf"/>
</dbReference>
<dbReference type="OrthoDB" id="16120at2759"/>
<name>A0A834RDP0_SARSC</name>
<comment type="catalytic activity">
    <reaction evidence="1 10">
        <text>[protein]-peptidylproline (omega=180) = [protein]-peptidylproline (omega=0)</text>
        <dbReference type="Rhea" id="RHEA:16237"/>
        <dbReference type="Rhea" id="RHEA-COMP:10747"/>
        <dbReference type="Rhea" id="RHEA-COMP:10748"/>
        <dbReference type="ChEBI" id="CHEBI:83833"/>
        <dbReference type="ChEBI" id="CHEBI:83834"/>
        <dbReference type="EC" id="5.2.1.8"/>
    </reaction>
</comment>
<evidence type="ECO:0000313" key="13">
    <source>
        <dbReference type="Proteomes" id="UP000070412"/>
    </source>
</evidence>
<dbReference type="EnsemblMetazoa" id="SSS_4215s_mrna">
    <property type="protein sequence ID" value="KAF7494748.1"/>
    <property type="gene ID" value="SSS_4215"/>
</dbReference>
<dbReference type="GO" id="GO:0000159">
    <property type="term" value="C:protein phosphatase type 2A complex"/>
    <property type="evidence" value="ECO:0007669"/>
    <property type="project" value="TreeGrafter"/>
</dbReference>
<evidence type="ECO:0000256" key="9">
    <source>
        <dbReference type="ARBA" id="ARBA00044820"/>
    </source>
</evidence>
<evidence type="ECO:0000313" key="11">
    <source>
        <dbReference type="EMBL" id="KAF7494748.1"/>
    </source>
</evidence>
<evidence type="ECO:0000256" key="6">
    <source>
        <dbReference type="ARBA" id="ARBA00023110"/>
    </source>
</evidence>
<evidence type="ECO:0000256" key="10">
    <source>
        <dbReference type="RuleBase" id="RU361210"/>
    </source>
</evidence>
<dbReference type="Gene3D" id="3.30.1460.50">
    <property type="match status" value="1"/>
</dbReference>
<reference evidence="13" key="1">
    <citation type="journal article" date="2020" name="PLoS Negl. Trop. Dis.">
        <title>High-quality nuclear genome for Sarcoptes scabiei-A critical resource for a neglected parasite.</title>
        <authorList>
            <person name="Korhonen P.K."/>
            <person name="Gasser R.B."/>
            <person name="Ma G."/>
            <person name="Wang T."/>
            <person name="Stroehlein A.J."/>
            <person name="Young N.D."/>
            <person name="Ang C.S."/>
            <person name="Fernando D.D."/>
            <person name="Lu H.C."/>
            <person name="Taylor S."/>
            <person name="Reynolds S.L."/>
            <person name="Mofiz E."/>
            <person name="Najaraj S.H."/>
            <person name="Gowda H."/>
            <person name="Madugundu A."/>
            <person name="Renuse S."/>
            <person name="Holt D."/>
            <person name="Pandey A."/>
            <person name="Papenfuss A.T."/>
            <person name="Fischer K."/>
        </authorList>
    </citation>
    <scope>NUCLEOTIDE SEQUENCE [LARGE SCALE GENOMIC DNA]</scope>
</reference>
<dbReference type="GO" id="GO:0003755">
    <property type="term" value="F:peptidyl-prolyl cis-trans isomerase activity"/>
    <property type="evidence" value="ECO:0007669"/>
    <property type="project" value="UniProtKB-KW"/>
</dbReference>
<evidence type="ECO:0000256" key="3">
    <source>
        <dbReference type="ARBA" id="ARBA00011019"/>
    </source>
</evidence>
<proteinExistence type="inferred from homology"/>
<keyword evidence="6 10" id="KW-0697">Rotamase</keyword>
<dbReference type="GO" id="GO:0019787">
    <property type="term" value="F:ubiquitin-like protein transferase activity"/>
    <property type="evidence" value="ECO:0007669"/>
    <property type="project" value="InterPro"/>
</dbReference>
<sequence>MSESESLEQNELVEDSAMKTFDDGNLGGDAKPSRRILSLSDIDQWLICEGYRDFINFIKQLNDFAKGTHSRAFQSSDEIVDEHLIRVVNLLNELSNLCDHIQPIIDDKDQRFGNKAYRIWFDKMNELCSNRLSEIFGDEDGSELGLYLGDSFGNKVRIDYGTGHEMCFIIFLLGIYKLILIPNALHKSDGDGETLPRETFKSFSHQLLAIFALIYMPLVRKIQLRYRLEPAGSHGAFSLDDFQFLPFYFGSAQLIDHPTLIPSSFPIRLVAEQNQNLIFYAALSFIHQVKNGPFAEHSNQLWNISAVQDWSKINNGLFKMYCKEYLPKFQIVQHLIFGPRILVWKRSQSNHAEIGSFYLTKKISKWLDESSLSLSSPNIDSNKSFAFEYENFNEETCENLVSPYDKLTLFKFEYHIIYNVSYQVPVLYFYINRQDGTTVTMEWLWQRLSSNFVDHSSPNLEKNFENLASKFAEIITPTNHPILGIVAFMVHPCQTSTLMGNVLSCKHCGRLEREEDTKSHHSSSLSSLKNHKEKCTYLITWLSSLSAYIGLNMSLKYAHC</sequence>
<dbReference type="Gene3D" id="1.20.120.1150">
    <property type="match status" value="1"/>
</dbReference>
<dbReference type="GO" id="GO:0008160">
    <property type="term" value="F:protein tyrosine phosphatase activator activity"/>
    <property type="evidence" value="ECO:0007669"/>
    <property type="project" value="TreeGrafter"/>
</dbReference>
<protein>
    <recommendedName>
        <fullName evidence="8 10">Serine/threonine-protein phosphatase 2A activator</fullName>
        <ecNumber evidence="4 10">5.2.1.8</ecNumber>
    </recommendedName>
    <alternativeName>
        <fullName evidence="9 10">Phosphotyrosyl phosphatase activator</fullName>
    </alternativeName>
</protein>
<evidence type="ECO:0000256" key="1">
    <source>
        <dbReference type="ARBA" id="ARBA00000971"/>
    </source>
</evidence>
<dbReference type="InterPro" id="IPR004327">
    <property type="entry name" value="Phstyr_phstse_ac"/>
</dbReference>
<dbReference type="GO" id="GO:0005634">
    <property type="term" value="C:nucleus"/>
    <property type="evidence" value="ECO:0007669"/>
    <property type="project" value="TreeGrafter"/>
</dbReference>
<dbReference type="Pfam" id="PF03095">
    <property type="entry name" value="PTPA"/>
    <property type="match status" value="1"/>
</dbReference>
<dbReference type="FunFam" id="1.20.120.1150:FF:000002">
    <property type="entry name" value="Serine/threonine-protein phosphatase 2A activator"/>
    <property type="match status" value="1"/>
</dbReference>
<keyword evidence="5 10" id="KW-0963">Cytoplasm</keyword>
<dbReference type="EMBL" id="WVUK01000052">
    <property type="protein sequence ID" value="KAF7494748.1"/>
    <property type="molecule type" value="Genomic_DNA"/>
</dbReference>
<reference evidence="11" key="2">
    <citation type="submission" date="2020-01" db="EMBL/GenBank/DDBJ databases">
        <authorList>
            <person name="Korhonen P.K.K."/>
            <person name="Guangxu M.G."/>
            <person name="Wang T.W."/>
            <person name="Stroehlein A.J.S."/>
            <person name="Young N.D."/>
            <person name="Ang C.-S.A."/>
            <person name="Fernando D.W.F."/>
            <person name="Lu H.L."/>
            <person name="Taylor S.T."/>
            <person name="Ehtesham M.E.M."/>
            <person name="Najaraj S.H.N."/>
            <person name="Harsha G.H.G."/>
            <person name="Madugundu A.M."/>
            <person name="Renuse S.R."/>
            <person name="Holt D.H."/>
            <person name="Pandey A.P."/>
            <person name="Papenfuss A.P."/>
            <person name="Gasser R.B.G."/>
            <person name="Fischer K.F."/>
        </authorList>
    </citation>
    <scope>NUCLEOTIDE SEQUENCE</scope>
    <source>
        <strain evidence="11">SSS_KF_BRIS2020</strain>
    </source>
</reference>
<evidence type="ECO:0000256" key="7">
    <source>
        <dbReference type="ARBA" id="ARBA00023235"/>
    </source>
</evidence>
<keyword evidence="7 10" id="KW-0413">Isomerase</keyword>
<organism evidence="11">
    <name type="scientific">Sarcoptes scabiei</name>
    <name type="common">Itch mite</name>
    <name type="synonym">Acarus scabiei</name>
    <dbReference type="NCBI Taxonomy" id="52283"/>
    <lineage>
        <taxon>Eukaryota</taxon>
        <taxon>Metazoa</taxon>
        <taxon>Ecdysozoa</taxon>
        <taxon>Arthropoda</taxon>
        <taxon>Chelicerata</taxon>
        <taxon>Arachnida</taxon>
        <taxon>Acari</taxon>
        <taxon>Acariformes</taxon>
        <taxon>Sarcoptiformes</taxon>
        <taxon>Astigmata</taxon>
        <taxon>Psoroptidia</taxon>
        <taxon>Sarcoptoidea</taxon>
        <taxon>Sarcoptidae</taxon>
        <taxon>Sarcoptinae</taxon>
        <taxon>Sarcoptes</taxon>
    </lineage>
</organism>
<comment type="similarity">
    <text evidence="3 10">Belongs to the PTPA-type PPIase family.</text>
</comment>
<comment type="function">
    <text evidence="10">PPIases accelerate the folding of proteins. It catalyzes the cis-trans isomerization of proline imidic peptide bonds in oligopeptides.</text>
</comment>
<comment type="subcellular location">
    <subcellularLocation>
        <location evidence="2 10">Cytoplasm</location>
    </subcellularLocation>
</comment>
<dbReference type="GO" id="GO:0005737">
    <property type="term" value="C:cytoplasm"/>
    <property type="evidence" value="ECO:0007669"/>
    <property type="project" value="UniProtKB-SubCell"/>
</dbReference>
<dbReference type="AlphaFoldDB" id="A0A834RDP0"/>
<accession>A0A834RDP0</accession>
<evidence type="ECO:0000313" key="12">
    <source>
        <dbReference type="EnsemblMetazoa" id="KAF7494748.1"/>
    </source>
</evidence>
<dbReference type="InterPro" id="IPR043170">
    <property type="entry name" value="PTPA_C_lid"/>
</dbReference>
<keyword evidence="13" id="KW-1185">Reference proteome</keyword>
<dbReference type="SUPFAM" id="SSF140984">
    <property type="entry name" value="PTPA-like"/>
    <property type="match status" value="1"/>
</dbReference>
<evidence type="ECO:0000256" key="5">
    <source>
        <dbReference type="ARBA" id="ARBA00022490"/>
    </source>
</evidence>
<dbReference type="EC" id="5.2.1.8" evidence="4 10"/>
<dbReference type="GO" id="GO:0007052">
    <property type="term" value="P:mitotic spindle organization"/>
    <property type="evidence" value="ECO:0007669"/>
    <property type="project" value="TreeGrafter"/>
</dbReference>
<reference evidence="12" key="3">
    <citation type="submission" date="2022-06" db="UniProtKB">
        <authorList>
            <consortium name="EnsemblMetazoa"/>
        </authorList>
    </citation>
    <scope>IDENTIFICATION</scope>
</reference>